<protein>
    <recommendedName>
        <fullName evidence="4">Lipoprotein</fullName>
    </recommendedName>
</protein>
<accession>R4YQT2</accession>
<reference evidence="2 3" key="1">
    <citation type="journal article" date="2013" name="Nat. Commun.">
        <title>Genome sequence and functional genomic analysis of the oil-degrading bacterium Oleispira antarctica.</title>
        <authorList>
            <person name="Kube M."/>
            <person name="Chernikova T.N."/>
            <person name="Al-Ramahi Y."/>
            <person name="Beloqui A."/>
            <person name="Lopez-Cortez N."/>
            <person name="Guazzaroni M.E."/>
            <person name="Heipieper H.J."/>
            <person name="Klages S."/>
            <person name="Kotsyurbenko O.R."/>
            <person name="Langer I."/>
            <person name="Nechitaylo T.Y."/>
            <person name="Lunsdorf H."/>
            <person name="Fernandez M."/>
            <person name="Juarez S."/>
            <person name="Ciordia S."/>
            <person name="Singer A."/>
            <person name="Kagan O."/>
            <person name="Egorova O."/>
            <person name="Petit P.A."/>
            <person name="Stogios P."/>
            <person name="Kim Y."/>
            <person name="Tchigvintsev A."/>
            <person name="Flick R."/>
            <person name="Denaro R."/>
            <person name="Genovese M."/>
            <person name="Albar J.P."/>
            <person name="Reva O.N."/>
            <person name="Martinez-Gomariz M."/>
            <person name="Tran H."/>
            <person name="Ferrer M."/>
            <person name="Savchenko A."/>
            <person name="Yakunin A.F."/>
            <person name="Yakimov M.M."/>
            <person name="Golyshina O.V."/>
            <person name="Reinhardt R."/>
            <person name="Golyshin P.N."/>
        </authorList>
    </citation>
    <scope>NUCLEOTIDE SEQUENCE [LARGE SCALE GENOMIC DNA]</scope>
</reference>
<evidence type="ECO:0000313" key="3">
    <source>
        <dbReference type="Proteomes" id="UP000032749"/>
    </source>
</evidence>
<gene>
    <name evidence="2" type="ORF">OLEAN_C33750</name>
</gene>
<feature type="signal peptide" evidence="1">
    <location>
        <begin position="1"/>
        <end position="20"/>
    </location>
</feature>
<feature type="chain" id="PRO_5004383418" description="Lipoprotein" evidence="1">
    <location>
        <begin position="21"/>
        <end position="126"/>
    </location>
</feature>
<keyword evidence="1" id="KW-0732">Signal</keyword>
<evidence type="ECO:0000256" key="1">
    <source>
        <dbReference type="SAM" id="SignalP"/>
    </source>
</evidence>
<dbReference type="Proteomes" id="UP000032749">
    <property type="component" value="Chromosome"/>
</dbReference>
<organism evidence="2 3">
    <name type="scientific">Oleispira antarctica RB-8</name>
    <dbReference type="NCBI Taxonomy" id="698738"/>
    <lineage>
        <taxon>Bacteria</taxon>
        <taxon>Pseudomonadati</taxon>
        <taxon>Pseudomonadota</taxon>
        <taxon>Gammaproteobacteria</taxon>
        <taxon>Oceanospirillales</taxon>
        <taxon>Oceanospirillaceae</taxon>
        <taxon>Oleispira</taxon>
    </lineage>
</organism>
<dbReference type="AlphaFoldDB" id="R4YQT2"/>
<dbReference type="HOGENOM" id="CLU_1979279_0_0_6"/>
<name>R4YQT2_OLEAN</name>
<dbReference type="EMBL" id="FO203512">
    <property type="protein sequence ID" value="CCK77551.1"/>
    <property type="molecule type" value="Genomic_DNA"/>
</dbReference>
<dbReference type="OrthoDB" id="6199288at2"/>
<dbReference type="KEGG" id="oai:OLEAN_C33750"/>
<proteinExistence type="predicted"/>
<dbReference type="PROSITE" id="PS51257">
    <property type="entry name" value="PROKAR_LIPOPROTEIN"/>
    <property type="match status" value="1"/>
</dbReference>
<keyword evidence="3" id="KW-1185">Reference proteome</keyword>
<evidence type="ECO:0008006" key="4">
    <source>
        <dbReference type="Google" id="ProtNLM"/>
    </source>
</evidence>
<sequence>MKILFLILCLPLLFACSETSEEEACSFTVDSVSIIDSINTKDNTYYLVYRVAGWSDKTEILELYDKKPVFDNCSKSNIEAIFGDSLESSKTISHVYLNIEENSFEVNYEEGISSKDNNRSLKLEIK</sequence>
<evidence type="ECO:0000313" key="2">
    <source>
        <dbReference type="EMBL" id="CCK77551.1"/>
    </source>
</evidence>